<evidence type="ECO:0000313" key="5">
    <source>
        <dbReference type="Proteomes" id="UP000639772"/>
    </source>
</evidence>
<keyword evidence="1" id="KW-0479">Metal-binding</keyword>
<name>A0A835QG24_VANPL</name>
<protein>
    <recommendedName>
        <fullName evidence="1">Protein FAR1-RELATED SEQUENCE</fullName>
    </recommendedName>
</protein>
<dbReference type="GO" id="GO:0008270">
    <property type="term" value="F:zinc ion binding"/>
    <property type="evidence" value="ECO:0007669"/>
    <property type="project" value="UniProtKB-UniRule"/>
</dbReference>
<dbReference type="PANTHER" id="PTHR31669:SF299">
    <property type="entry name" value="PROTEIN FAR1-RELATED SEQUENCE"/>
    <property type="match status" value="1"/>
</dbReference>
<dbReference type="OrthoDB" id="2407438at2759"/>
<dbReference type="Pfam" id="PF10551">
    <property type="entry name" value="MULE"/>
    <property type="match status" value="1"/>
</dbReference>
<dbReference type="PANTHER" id="PTHR31669">
    <property type="entry name" value="PROTEIN FAR1-RELATED SEQUENCE 10-RELATED"/>
    <property type="match status" value="1"/>
</dbReference>
<comment type="similarity">
    <text evidence="1">Belongs to the FHY3/FAR1 family.</text>
</comment>
<dbReference type="GO" id="GO:0005634">
    <property type="term" value="C:nucleus"/>
    <property type="evidence" value="ECO:0007669"/>
    <property type="project" value="UniProtKB-SubCell"/>
</dbReference>
<dbReference type="AlphaFoldDB" id="A0A835QG24"/>
<dbReference type="EMBL" id="JADCNM010000008">
    <property type="protein sequence ID" value="KAG0471874.1"/>
    <property type="molecule type" value="Genomic_DNA"/>
</dbReference>
<dbReference type="InterPro" id="IPR018289">
    <property type="entry name" value="MULE_transposase_dom"/>
</dbReference>
<evidence type="ECO:0000313" key="4">
    <source>
        <dbReference type="EMBL" id="KAG0471874.1"/>
    </source>
</evidence>
<reference evidence="4 5" key="1">
    <citation type="journal article" date="2020" name="Nat. Food">
        <title>A phased Vanilla planifolia genome enables genetic improvement of flavour and production.</title>
        <authorList>
            <person name="Hasing T."/>
            <person name="Tang H."/>
            <person name="Brym M."/>
            <person name="Khazi F."/>
            <person name="Huang T."/>
            <person name="Chambers A.H."/>
        </authorList>
    </citation>
    <scope>NUCLEOTIDE SEQUENCE [LARGE SCALE GENOMIC DNA]</scope>
    <source>
        <tissue evidence="4">Leaf</tissue>
    </source>
</reference>
<dbReference type="InterPro" id="IPR004330">
    <property type="entry name" value="FAR1_DNA_bnd_dom"/>
</dbReference>
<sequence length="498" mass="57300">MMAHVTQEQGPTGFNECNNGDSGPVALSCPDEWVPKIDMEFETEKDAYDFYNRYAFEMGFSIRRSSRHLLRKGGEVKDRTFCCSREGIRGKDKRKENVQNPRYETRCNCNAKLKISLRNGKYYVFQFIPEHNHELATRTQVHRLRSHRHITPALTLTNAGISSKPTFDLMSVDVDGHENLGFILDFGNDLRAEQSLPGRAAEDGGILDYLEKLQTEDPKFFYSVHVDKLHATNIFWADSRMIADYENFGDVVCLDTTYKRLNDDGLFGLLIGVNNHKQVIVFGASFIHDETPETFKWLFSMFLKAMSGKKPKTVLTDEGIAISKAIKLCMPDSDHRLSIWQISQNIYRQLGELVGDHKSFAIDFSSCVYDHDEETTFIESWRAILLKYKLVGNAYLHRLFEKKEQWALVYGRDVLYAGICSAQKSDSLNKELKNFLDTNSDITIFFKQLERLVQGRRYEELKADFFSKPKHAKVEGQFGNFETCCKNLYTSYIQIVPG</sequence>
<keyword evidence="1" id="KW-0863">Zinc-finger</keyword>
<evidence type="ECO:0000256" key="1">
    <source>
        <dbReference type="RuleBase" id="RU367018"/>
    </source>
</evidence>
<feature type="domain" description="MULE transposase" evidence="3">
    <location>
        <begin position="251"/>
        <end position="345"/>
    </location>
</feature>
<organism evidence="4 5">
    <name type="scientific">Vanilla planifolia</name>
    <name type="common">Vanilla</name>
    <dbReference type="NCBI Taxonomy" id="51239"/>
    <lineage>
        <taxon>Eukaryota</taxon>
        <taxon>Viridiplantae</taxon>
        <taxon>Streptophyta</taxon>
        <taxon>Embryophyta</taxon>
        <taxon>Tracheophyta</taxon>
        <taxon>Spermatophyta</taxon>
        <taxon>Magnoliopsida</taxon>
        <taxon>Liliopsida</taxon>
        <taxon>Asparagales</taxon>
        <taxon>Orchidaceae</taxon>
        <taxon>Vanilloideae</taxon>
        <taxon>Vanilleae</taxon>
        <taxon>Vanilla</taxon>
    </lineage>
</organism>
<dbReference type="InterPro" id="IPR031052">
    <property type="entry name" value="FHY3/FAR1"/>
</dbReference>
<proteinExistence type="inferred from homology"/>
<gene>
    <name evidence="4" type="ORF">HPP92_016420</name>
</gene>
<keyword evidence="1" id="KW-0862">Zinc</keyword>
<dbReference type="Pfam" id="PF03101">
    <property type="entry name" value="FAR1"/>
    <property type="match status" value="1"/>
</dbReference>
<evidence type="ECO:0000259" key="2">
    <source>
        <dbReference type="Pfam" id="PF03101"/>
    </source>
</evidence>
<comment type="subcellular location">
    <subcellularLocation>
        <location evidence="1">Nucleus</location>
    </subcellularLocation>
</comment>
<feature type="domain" description="FAR1" evidence="2">
    <location>
        <begin position="49"/>
        <end position="136"/>
    </location>
</feature>
<dbReference type="Proteomes" id="UP000639772">
    <property type="component" value="Unassembled WGS sequence"/>
</dbReference>
<comment type="caution">
    <text evidence="4">The sequence shown here is derived from an EMBL/GenBank/DDBJ whole genome shotgun (WGS) entry which is preliminary data.</text>
</comment>
<accession>A0A835QG24</accession>
<keyword evidence="1" id="KW-0539">Nucleus</keyword>
<evidence type="ECO:0000259" key="3">
    <source>
        <dbReference type="Pfam" id="PF10551"/>
    </source>
</evidence>
<dbReference type="GO" id="GO:0006355">
    <property type="term" value="P:regulation of DNA-templated transcription"/>
    <property type="evidence" value="ECO:0007669"/>
    <property type="project" value="UniProtKB-UniRule"/>
</dbReference>
<comment type="function">
    <text evidence="1">Putative transcription activator involved in regulating light control of development.</text>
</comment>